<proteinExistence type="inferred from homology"/>
<feature type="chain" id="PRO_5046265440" evidence="3">
    <location>
        <begin position="21"/>
        <end position="265"/>
    </location>
</feature>
<evidence type="ECO:0000313" key="4">
    <source>
        <dbReference type="EMBL" id="MBE1161539.1"/>
    </source>
</evidence>
<accession>A0ABR9GC03</accession>
<dbReference type="RefSeq" id="WP_192556381.1">
    <property type="nucleotide sequence ID" value="NZ_JACZZA010000008.1"/>
</dbReference>
<dbReference type="Pfam" id="PF02630">
    <property type="entry name" value="SCO1-SenC"/>
    <property type="match status" value="1"/>
</dbReference>
<keyword evidence="2" id="KW-1133">Transmembrane helix</keyword>
<name>A0ABR9GC03_9GAMM</name>
<evidence type="ECO:0000313" key="5">
    <source>
        <dbReference type="Proteomes" id="UP000651010"/>
    </source>
</evidence>
<feature type="transmembrane region" description="Helical" evidence="2">
    <location>
        <begin position="237"/>
        <end position="256"/>
    </location>
</feature>
<keyword evidence="2" id="KW-0812">Transmembrane</keyword>
<sequence>MKRCLLILAMLFAQVTVAYAAAPPPPRDLLNRVGIQQQLGAQLPMDAVFTDANGQTAPLSHWIDDRPVVLMPGYFSCPNLCDTTLQAMAYSLDLAGLQPGKDVSVIFLSIDPSESAADATKKQQKLALMKGNNGVGAWHFLVGSEASIQAVTHAAGYRYVYDAKLKQYAHPAGAIVARGDGRINQYLLGVSYAPQTLRQDVAAASRHTLGSLVDQLVLLCCGYDPTTGRHTITVVRVMQWLGVGFLSLLVLVFAVLRRPGRKAPT</sequence>
<dbReference type="PANTHER" id="PTHR12151">
    <property type="entry name" value="ELECTRON TRANSPORT PROTIN SCO1/SENC FAMILY MEMBER"/>
    <property type="match status" value="1"/>
</dbReference>
<dbReference type="PANTHER" id="PTHR12151:SF8">
    <property type="entry name" value="THIOREDOXIN DOMAIN-CONTAINING PROTEIN"/>
    <property type="match status" value="1"/>
</dbReference>
<dbReference type="CDD" id="cd02968">
    <property type="entry name" value="SCO"/>
    <property type="match status" value="1"/>
</dbReference>
<evidence type="ECO:0000256" key="3">
    <source>
        <dbReference type="SAM" id="SignalP"/>
    </source>
</evidence>
<dbReference type="InterPro" id="IPR036249">
    <property type="entry name" value="Thioredoxin-like_sf"/>
</dbReference>
<feature type="signal peptide" evidence="3">
    <location>
        <begin position="1"/>
        <end position="20"/>
    </location>
</feature>
<dbReference type="Proteomes" id="UP000651010">
    <property type="component" value="Unassembled WGS sequence"/>
</dbReference>
<keyword evidence="2" id="KW-0472">Membrane</keyword>
<comment type="similarity">
    <text evidence="1">Belongs to the SCO1/2 family.</text>
</comment>
<comment type="caution">
    <text evidence="4">The sequence shown here is derived from an EMBL/GenBank/DDBJ whole genome shotgun (WGS) entry which is preliminary data.</text>
</comment>
<dbReference type="InterPro" id="IPR003782">
    <property type="entry name" value="SCO1/SenC"/>
</dbReference>
<organism evidence="4 5">
    <name type="scientific">Dyella acidiphila</name>
    <dbReference type="NCBI Taxonomy" id="2775866"/>
    <lineage>
        <taxon>Bacteria</taxon>
        <taxon>Pseudomonadati</taxon>
        <taxon>Pseudomonadota</taxon>
        <taxon>Gammaproteobacteria</taxon>
        <taxon>Lysobacterales</taxon>
        <taxon>Rhodanobacteraceae</taxon>
        <taxon>Dyella</taxon>
    </lineage>
</organism>
<evidence type="ECO:0000256" key="1">
    <source>
        <dbReference type="ARBA" id="ARBA00010996"/>
    </source>
</evidence>
<protein>
    <submittedName>
        <fullName evidence="4">SCO family protein</fullName>
    </submittedName>
</protein>
<dbReference type="SUPFAM" id="SSF52833">
    <property type="entry name" value="Thioredoxin-like"/>
    <property type="match status" value="1"/>
</dbReference>
<dbReference type="Gene3D" id="3.40.30.10">
    <property type="entry name" value="Glutaredoxin"/>
    <property type="match status" value="1"/>
</dbReference>
<keyword evidence="5" id="KW-1185">Reference proteome</keyword>
<gene>
    <name evidence="4" type="ORF">IGX34_14235</name>
</gene>
<reference evidence="4 5" key="1">
    <citation type="submission" date="2020-09" db="EMBL/GenBank/DDBJ databases">
        <title>Dyella sp. 7MK23 isolated from forest soil.</title>
        <authorList>
            <person name="Fu J."/>
        </authorList>
    </citation>
    <scope>NUCLEOTIDE SEQUENCE [LARGE SCALE GENOMIC DNA]</scope>
    <source>
        <strain evidence="4 5">7MK23</strain>
    </source>
</reference>
<keyword evidence="3" id="KW-0732">Signal</keyword>
<dbReference type="EMBL" id="JACZZA010000008">
    <property type="protein sequence ID" value="MBE1161539.1"/>
    <property type="molecule type" value="Genomic_DNA"/>
</dbReference>
<evidence type="ECO:0000256" key="2">
    <source>
        <dbReference type="SAM" id="Phobius"/>
    </source>
</evidence>